<name>A0A0A6URE5_ACTUT</name>
<comment type="caution">
    <text evidence="1">The sequence shown here is derived from an EMBL/GenBank/DDBJ whole genome shotgun (WGS) entry which is preliminary data.</text>
</comment>
<dbReference type="STRING" id="1869.MB27_07830"/>
<dbReference type="EMBL" id="JRTT01000007">
    <property type="protein sequence ID" value="KHD78006.1"/>
    <property type="molecule type" value="Genomic_DNA"/>
</dbReference>
<keyword evidence="2" id="KW-1185">Reference proteome</keyword>
<gene>
    <name evidence="1" type="ORF">MB27_07830</name>
</gene>
<organism evidence="1 2">
    <name type="scientific">Actinoplanes utahensis</name>
    <dbReference type="NCBI Taxonomy" id="1869"/>
    <lineage>
        <taxon>Bacteria</taxon>
        <taxon>Bacillati</taxon>
        <taxon>Actinomycetota</taxon>
        <taxon>Actinomycetes</taxon>
        <taxon>Micromonosporales</taxon>
        <taxon>Micromonosporaceae</taxon>
        <taxon>Actinoplanes</taxon>
    </lineage>
</organism>
<accession>A0A0A6URE5</accession>
<evidence type="ECO:0000313" key="2">
    <source>
        <dbReference type="Proteomes" id="UP000054537"/>
    </source>
</evidence>
<reference evidence="1 2" key="1">
    <citation type="submission" date="2014-10" db="EMBL/GenBank/DDBJ databases">
        <title>Draft genome sequence of Actinoplanes utahensis NRRL 12052.</title>
        <authorList>
            <person name="Velasco-Bucheli B."/>
            <person name="del Cerro C."/>
            <person name="Hormigo D."/>
            <person name="Garcia J.L."/>
            <person name="Acebal C."/>
            <person name="Arroyo M."/>
            <person name="de la Mata I."/>
        </authorList>
    </citation>
    <scope>NUCLEOTIDE SEQUENCE [LARGE SCALE GENOMIC DNA]</scope>
    <source>
        <strain evidence="1 2">NRRL 12052</strain>
    </source>
</reference>
<proteinExistence type="predicted"/>
<evidence type="ECO:0000313" key="1">
    <source>
        <dbReference type="EMBL" id="KHD78006.1"/>
    </source>
</evidence>
<protein>
    <submittedName>
        <fullName evidence="1">Uncharacterized protein</fullName>
    </submittedName>
</protein>
<dbReference type="AlphaFoldDB" id="A0A0A6URE5"/>
<dbReference type="Proteomes" id="UP000054537">
    <property type="component" value="Unassembled WGS sequence"/>
</dbReference>
<sequence>MPVLCLVPGQDRPHVEQPVGLFPESGVAAPGGCGAQPAEIPVHVTHGDAERVRRRIDALVQVPEDAAEHDFSL</sequence>